<evidence type="ECO:0000256" key="3">
    <source>
        <dbReference type="ARBA" id="ARBA00011738"/>
    </source>
</evidence>
<dbReference type="InterPro" id="IPR036390">
    <property type="entry name" value="WH_DNA-bd_sf"/>
</dbReference>
<evidence type="ECO:0000256" key="13">
    <source>
        <dbReference type="ARBA" id="ARBA00032593"/>
    </source>
</evidence>
<evidence type="ECO:0000256" key="1">
    <source>
        <dbReference type="ARBA" id="ARBA00004496"/>
    </source>
</evidence>
<dbReference type="InterPro" id="IPR036421">
    <property type="entry name" value="Fe_dep_repressor_sf"/>
</dbReference>
<dbReference type="Gene3D" id="1.10.10.10">
    <property type="entry name" value="Winged helix-like DNA-binding domain superfamily/Winged helix DNA-binding domain"/>
    <property type="match status" value="1"/>
</dbReference>
<feature type="domain" description="HTH dtxR-type" evidence="15">
    <location>
        <begin position="41"/>
        <end position="101"/>
    </location>
</feature>
<evidence type="ECO:0000256" key="4">
    <source>
        <dbReference type="ARBA" id="ARBA00022386"/>
    </source>
</evidence>
<dbReference type="InterPro" id="IPR000524">
    <property type="entry name" value="Tscrpt_reg_HTH_GntR"/>
</dbReference>
<name>C8S1V5_9RHOB</name>
<proteinExistence type="inferred from homology"/>
<dbReference type="AlphaFoldDB" id="C8S1V5"/>
<accession>C8S1V5</accession>
<evidence type="ECO:0000256" key="9">
    <source>
        <dbReference type="ARBA" id="ARBA00023159"/>
    </source>
</evidence>
<evidence type="ECO:0000256" key="10">
    <source>
        <dbReference type="ARBA" id="ARBA00023163"/>
    </source>
</evidence>
<evidence type="ECO:0000256" key="14">
    <source>
        <dbReference type="SAM" id="MobiDB-lite"/>
    </source>
</evidence>
<evidence type="ECO:0000256" key="5">
    <source>
        <dbReference type="ARBA" id="ARBA00022490"/>
    </source>
</evidence>
<dbReference type="SMART" id="SM00347">
    <property type="entry name" value="HTH_MARR"/>
    <property type="match status" value="1"/>
</dbReference>
<dbReference type="GO" id="GO:0003677">
    <property type="term" value="F:DNA binding"/>
    <property type="evidence" value="ECO:0007669"/>
    <property type="project" value="UniProtKB-KW"/>
</dbReference>
<dbReference type="SUPFAM" id="SSF46785">
    <property type="entry name" value="Winged helix' DNA-binding domain"/>
    <property type="match status" value="1"/>
</dbReference>
<dbReference type="EMBL" id="ACYY01000012">
    <property type="protein sequence ID" value="EEW25053.1"/>
    <property type="molecule type" value="Genomic_DNA"/>
</dbReference>
<keyword evidence="6" id="KW-0678">Repressor</keyword>
<comment type="caution">
    <text evidence="17">The sequence shown here is derived from an EMBL/GenBank/DDBJ whole genome shotgun (WGS) entry which is preliminary data.</text>
</comment>
<reference evidence="17 18" key="1">
    <citation type="submission" date="2009-08" db="EMBL/GenBank/DDBJ databases">
        <title>The draft genome of Rhodobacter sp. SW2.</title>
        <authorList>
            <consortium name="US DOE Joint Genome Institute (JGI-PGF)"/>
            <person name="Lucas S."/>
            <person name="Copeland A."/>
            <person name="Lapidus A."/>
            <person name="Glavina del Rio T."/>
            <person name="Tice H."/>
            <person name="Bruce D."/>
            <person name="Goodwin L."/>
            <person name="Pitluck S."/>
            <person name="Larimer F."/>
            <person name="Land M.L."/>
            <person name="Hauser L."/>
            <person name="Emerson D."/>
        </authorList>
    </citation>
    <scope>NUCLEOTIDE SEQUENCE [LARGE SCALE GENOMIC DNA]</scope>
    <source>
        <strain evidence="17 18">SW2</strain>
    </source>
</reference>
<gene>
    <name evidence="17" type="ORF">Rsw2DRAFT_2033</name>
</gene>
<sequence>MCDTKLMTQRDLANPTPSVTDGRPADLRAEAFQGVRDARSRELAEDYVELIAELIHDHGEARPVEIAARLGVRPPTVTKALDRLAREGLITRAKYRSVFLTDEGRALARECRRRHEIVLRFLLSLGLDAETAERDAEGIEHHVSERTLALFAAYASKS</sequence>
<evidence type="ECO:0000256" key="6">
    <source>
        <dbReference type="ARBA" id="ARBA00022491"/>
    </source>
</evidence>
<evidence type="ECO:0000256" key="2">
    <source>
        <dbReference type="ARBA" id="ARBA00007871"/>
    </source>
</evidence>
<keyword evidence="18" id="KW-1185">Reference proteome</keyword>
<dbReference type="InterPro" id="IPR050536">
    <property type="entry name" value="DtxR_MntR_Metal-Reg"/>
</dbReference>
<comment type="subcellular location">
    <subcellularLocation>
        <location evidence="1">Cytoplasm</location>
    </subcellularLocation>
</comment>
<dbReference type="PANTHER" id="PTHR33238">
    <property type="entry name" value="IRON (METAL) DEPENDENT REPRESSOR, DTXR FAMILY"/>
    <property type="match status" value="1"/>
</dbReference>
<comment type="subunit">
    <text evidence="3">Homodimer.</text>
</comment>
<dbReference type="PROSITE" id="PS50949">
    <property type="entry name" value="HTH_GNTR"/>
    <property type="match status" value="1"/>
</dbReference>
<keyword evidence="11" id="KW-0464">Manganese</keyword>
<dbReference type="GO" id="GO:0046983">
    <property type="term" value="F:protein dimerization activity"/>
    <property type="evidence" value="ECO:0007669"/>
    <property type="project" value="InterPro"/>
</dbReference>
<dbReference type="Pfam" id="PF01325">
    <property type="entry name" value="Fe_dep_repress"/>
    <property type="match status" value="1"/>
</dbReference>
<keyword evidence="10" id="KW-0804">Transcription</keyword>
<evidence type="ECO:0000313" key="18">
    <source>
        <dbReference type="Proteomes" id="UP000010121"/>
    </source>
</evidence>
<dbReference type="InterPro" id="IPR022687">
    <property type="entry name" value="HTH_DTXR"/>
</dbReference>
<dbReference type="Proteomes" id="UP000010121">
    <property type="component" value="Unassembled WGS sequence"/>
</dbReference>
<evidence type="ECO:0000256" key="11">
    <source>
        <dbReference type="ARBA" id="ARBA00023211"/>
    </source>
</evidence>
<dbReference type="InterPro" id="IPR001367">
    <property type="entry name" value="Fe_dep_repressor"/>
</dbReference>
<dbReference type="Pfam" id="PF02742">
    <property type="entry name" value="Fe_dep_repr_C"/>
    <property type="match status" value="1"/>
</dbReference>
<evidence type="ECO:0000259" key="16">
    <source>
        <dbReference type="PROSITE" id="PS50949"/>
    </source>
</evidence>
<keyword evidence="9" id="KW-0010">Activator</keyword>
<dbReference type="InterPro" id="IPR022689">
    <property type="entry name" value="Iron_dep_repressor"/>
</dbReference>
<feature type="region of interest" description="Disordered" evidence="14">
    <location>
        <begin position="1"/>
        <end position="24"/>
    </location>
</feature>
<dbReference type="GO" id="GO:0005737">
    <property type="term" value="C:cytoplasm"/>
    <property type="evidence" value="ECO:0007669"/>
    <property type="project" value="UniProtKB-SubCell"/>
</dbReference>
<dbReference type="NCBIfam" id="NF008273">
    <property type="entry name" value="PRK11050.1"/>
    <property type="match status" value="1"/>
</dbReference>
<evidence type="ECO:0000256" key="7">
    <source>
        <dbReference type="ARBA" id="ARBA00023015"/>
    </source>
</evidence>
<evidence type="ECO:0000313" key="17">
    <source>
        <dbReference type="EMBL" id="EEW25053.1"/>
    </source>
</evidence>
<dbReference type="InterPro" id="IPR036388">
    <property type="entry name" value="WH-like_DNA-bd_sf"/>
</dbReference>
<dbReference type="InterPro" id="IPR000835">
    <property type="entry name" value="HTH_MarR-typ"/>
</dbReference>
<dbReference type="GO" id="GO:0046914">
    <property type="term" value="F:transition metal ion binding"/>
    <property type="evidence" value="ECO:0007669"/>
    <property type="project" value="InterPro"/>
</dbReference>
<dbReference type="PROSITE" id="PS50944">
    <property type="entry name" value="HTH_DTXR"/>
    <property type="match status" value="1"/>
</dbReference>
<dbReference type="SMART" id="SM00529">
    <property type="entry name" value="HTH_DTXR"/>
    <property type="match status" value="1"/>
</dbReference>
<protein>
    <recommendedName>
        <fullName evidence="4">Transcriptional regulator MntR</fullName>
    </recommendedName>
    <alternativeName>
        <fullName evidence="13">Manganese transport regulator</fullName>
    </alternativeName>
</protein>
<comment type="similarity">
    <text evidence="2">Belongs to the DtxR/MntR family.</text>
</comment>
<feature type="domain" description="HTH gntR-type" evidence="16">
    <location>
        <begin position="37"/>
        <end position="103"/>
    </location>
</feature>
<dbReference type="GO" id="GO:0003700">
    <property type="term" value="F:DNA-binding transcription factor activity"/>
    <property type="evidence" value="ECO:0007669"/>
    <property type="project" value="InterPro"/>
</dbReference>
<evidence type="ECO:0000256" key="12">
    <source>
        <dbReference type="ARBA" id="ARBA00025185"/>
    </source>
</evidence>
<dbReference type="eggNOG" id="COG1321">
    <property type="taxonomic scope" value="Bacteria"/>
</dbReference>
<keyword evidence="5" id="KW-0963">Cytoplasm</keyword>
<comment type="function">
    <text evidence="12">In the presence of manganese, represses expression of mntH and mntS. Up-regulates expression of mntP.</text>
</comment>
<keyword evidence="7" id="KW-0805">Transcription regulation</keyword>
<evidence type="ECO:0000256" key="8">
    <source>
        <dbReference type="ARBA" id="ARBA00023125"/>
    </source>
</evidence>
<organism evidence="17 18">
    <name type="scientific">Rhodobacter ferrooxidans</name>
    <dbReference type="NCBI Taxonomy" id="371731"/>
    <lineage>
        <taxon>Bacteria</taxon>
        <taxon>Pseudomonadati</taxon>
        <taxon>Pseudomonadota</taxon>
        <taxon>Alphaproteobacteria</taxon>
        <taxon>Rhodobacterales</taxon>
        <taxon>Rhodobacter group</taxon>
        <taxon>Rhodobacter</taxon>
    </lineage>
</organism>
<evidence type="ECO:0000259" key="15">
    <source>
        <dbReference type="PROSITE" id="PS50944"/>
    </source>
</evidence>
<dbReference type="STRING" id="371731.Rsw2DRAFT_2033"/>
<keyword evidence="8" id="KW-0238">DNA-binding</keyword>
<dbReference type="PANTHER" id="PTHR33238:SF11">
    <property type="entry name" value="TRANSCRIPTIONAL REGULATOR MNTR"/>
    <property type="match status" value="1"/>
</dbReference>
<dbReference type="Gene3D" id="1.10.60.10">
    <property type="entry name" value="Iron dependent repressor, metal binding and dimerisation domain"/>
    <property type="match status" value="1"/>
</dbReference>